<evidence type="ECO:0000313" key="4">
    <source>
        <dbReference type="Proteomes" id="UP000053260"/>
    </source>
</evidence>
<dbReference type="AlphaFoldDB" id="A0A101UVS0"/>
<evidence type="ECO:0000256" key="1">
    <source>
        <dbReference type="SAM" id="Phobius"/>
    </source>
</evidence>
<keyword evidence="4" id="KW-1185">Reference proteome</keyword>
<evidence type="ECO:0000313" key="3">
    <source>
        <dbReference type="EMBL" id="KUO17784.1"/>
    </source>
</evidence>
<organism evidence="3 4">
    <name type="scientific">Streptomyces dysideae</name>
    <dbReference type="NCBI Taxonomy" id="909626"/>
    <lineage>
        <taxon>Bacteria</taxon>
        <taxon>Bacillati</taxon>
        <taxon>Actinomycetota</taxon>
        <taxon>Actinomycetes</taxon>
        <taxon>Kitasatosporales</taxon>
        <taxon>Streptomycetaceae</taxon>
        <taxon>Streptomyces</taxon>
    </lineage>
</organism>
<keyword evidence="1" id="KW-1133">Transmembrane helix</keyword>
<protein>
    <recommendedName>
        <fullName evidence="5">Secreted protein</fullName>
    </recommendedName>
</protein>
<feature type="transmembrane region" description="Helical" evidence="1">
    <location>
        <begin position="149"/>
        <end position="172"/>
    </location>
</feature>
<evidence type="ECO:0000256" key="2">
    <source>
        <dbReference type="SAM" id="SignalP"/>
    </source>
</evidence>
<feature type="signal peptide" evidence="2">
    <location>
        <begin position="1"/>
        <end position="25"/>
    </location>
</feature>
<keyword evidence="1" id="KW-0472">Membrane</keyword>
<sequence length="181" mass="17992">MRKSQPLLRSGLAVAAAAALPLALAAVPAAAGPGISVSTSGSTVSVTTTVCSQTSSDGSWGTASLLNRSQATFAQGRQVALSGTTSLQSAAWQNVSPGTYTVVVRCAFNDSTAGTQSVIVSAASTPTISATASPSRGVMGGLGGATRDYGTLTLAAGGVLVGTGALATAWFLRRRSRPYRL</sequence>
<reference evidence="3 4" key="1">
    <citation type="submission" date="2015-10" db="EMBL/GenBank/DDBJ databases">
        <title>Draft genome sequence of Streptomyces sp. RV15, isolated from a marine sponge.</title>
        <authorList>
            <person name="Ruckert C."/>
            <person name="Abdelmohsen U.R."/>
            <person name="Winkler A."/>
            <person name="Hentschel U."/>
            <person name="Kalinowski J."/>
            <person name="Kampfer P."/>
            <person name="Glaeser S."/>
        </authorList>
    </citation>
    <scope>NUCLEOTIDE SEQUENCE [LARGE SCALE GENOMIC DNA]</scope>
    <source>
        <strain evidence="3 4">RV15</strain>
    </source>
</reference>
<evidence type="ECO:0008006" key="5">
    <source>
        <dbReference type="Google" id="ProtNLM"/>
    </source>
</evidence>
<dbReference type="OrthoDB" id="4227578at2"/>
<feature type="chain" id="PRO_5039649441" description="Secreted protein" evidence="2">
    <location>
        <begin position="26"/>
        <end position="181"/>
    </location>
</feature>
<gene>
    <name evidence="3" type="ORF">AQJ91_29230</name>
</gene>
<proteinExistence type="predicted"/>
<keyword evidence="1" id="KW-0812">Transmembrane</keyword>
<dbReference type="EMBL" id="LMXB01000072">
    <property type="protein sequence ID" value="KUO17784.1"/>
    <property type="molecule type" value="Genomic_DNA"/>
</dbReference>
<dbReference type="RefSeq" id="WP_067027464.1">
    <property type="nucleotide sequence ID" value="NZ_KQ949095.1"/>
</dbReference>
<dbReference type="Proteomes" id="UP000053260">
    <property type="component" value="Unassembled WGS sequence"/>
</dbReference>
<accession>A0A101UVS0</accession>
<comment type="caution">
    <text evidence="3">The sequence shown here is derived from an EMBL/GenBank/DDBJ whole genome shotgun (WGS) entry which is preliminary data.</text>
</comment>
<keyword evidence="2" id="KW-0732">Signal</keyword>
<name>A0A101UVS0_9ACTN</name>